<proteinExistence type="inferred from homology"/>
<name>A0A7S0NLS3_MICPS</name>
<evidence type="ECO:0000256" key="7">
    <source>
        <dbReference type="ARBA" id="ARBA00023136"/>
    </source>
</evidence>
<reference evidence="10" key="1">
    <citation type="submission" date="2021-01" db="EMBL/GenBank/DDBJ databases">
        <authorList>
            <person name="Corre E."/>
            <person name="Pelletier E."/>
            <person name="Niang G."/>
            <person name="Scheremetjew M."/>
            <person name="Finn R."/>
            <person name="Kale V."/>
            <person name="Holt S."/>
            <person name="Cochrane G."/>
            <person name="Meng A."/>
            <person name="Brown T."/>
            <person name="Cohen L."/>
        </authorList>
    </citation>
    <scope>NUCLEOTIDE SEQUENCE</scope>
    <source>
        <strain evidence="10">CCMP1723</strain>
    </source>
</reference>
<accession>A0A7S0NLS3</accession>
<feature type="region of interest" description="Disordered" evidence="9">
    <location>
        <begin position="1"/>
        <end position="33"/>
    </location>
</feature>
<gene>
    <name evidence="10" type="ORF">MCOM1403_LOCUS7807</name>
</gene>
<keyword evidence="6" id="KW-0811">Translocation</keyword>
<dbReference type="HAMAP" id="MF_00236">
    <property type="entry name" value="TatA_E"/>
    <property type="match status" value="1"/>
</dbReference>
<dbReference type="Pfam" id="PF02416">
    <property type="entry name" value="TatA_B_E"/>
    <property type="match status" value="1"/>
</dbReference>
<evidence type="ECO:0000256" key="4">
    <source>
        <dbReference type="ARBA" id="ARBA00022927"/>
    </source>
</evidence>
<dbReference type="AlphaFoldDB" id="A0A7S0NLS3"/>
<evidence type="ECO:0000256" key="6">
    <source>
        <dbReference type="ARBA" id="ARBA00023010"/>
    </source>
</evidence>
<dbReference type="PANTHER" id="PTHR33162">
    <property type="entry name" value="SEC-INDEPENDENT PROTEIN TRANSLOCASE PROTEIN TATA, CHLOROPLASTIC"/>
    <property type="match status" value="1"/>
</dbReference>
<evidence type="ECO:0000256" key="9">
    <source>
        <dbReference type="SAM" id="MobiDB-lite"/>
    </source>
</evidence>
<keyword evidence="2" id="KW-0813">Transport</keyword>
<evidence type="ECO:0000256" key="5">
    <source>
        <dbReference type="ARBA" id="ARBA00022989"/>
    </source>
</evidence>
<comment type="subcellular location">
    <subcellularLocation>
        <location evidence="1">Plastid</location>
        <location evidence="1">Chloroplast thylakoid membrane</location>
        <topology evidence="1">Single-pass membrane protein</topology>
    </subcellularLocation>
</comment>
<dbReference type="NCBIfam" id="TIGR01411">
    <property type="entry name" value="tatAE"/>
    <property type="match status" value="1"/>
</dbReference>
<dbReference type="GO" id="GO:0009535">
    <property type="term" value="C:chloroplast thylakoid membrane"/>
    <property type="evidence" value="ECO:0007669"/>
    <property type="project" value="UniProtKB-SubCell"/>
</dbReference>
<organism evidence="10">
    <name type="scientific">Micromonas pusilla</name>
    <name type="common">Picoplanktonic green alga</name>
    <name type="synonym">Chromulina pusilla</name>
    <dbReference type="NCBI Taxonomy" id="38833"/>
    <lineage>
        <taxon>Eukaryota</taxon>
        <taxon>Viridiplantae</taxon>
        <taxon>Chlorophyta</taxon>
        <taxon>Mamiellophyceae</taxon>
        <taxon>Mamiellales</taxon>
        <taxon>Mamiellaceae</taxon>
        <taxon>Micromonas</taxon>
    </lineage>
</organism>
<comment type="function">
    <text evidence="8">Part of the twin-arginine translocation (Tat) system that transports large folded proteins containing a characteristic twin-arginine motif in their signal peptide across the thylakoid membrane. Involved in delta pH-dependent protein transport required for chloroplast development, especially thylakoid membrane formation. TATC and TATB mediate precursor recognition, whereas TATA facilitates translocation.</text>
</comment>
<sequence>MASTTASLVVRPTHAVRTHARSPASSAAPKSAAMSGLSAPAPAFLGAKPAQLSAGITAGRSGAGTRSVATMGLFGLGLPELVVIGGVAAVLFGPSKLPELGKSLGKTVKSFQAAANEFQDELKSDKEGEEQPPKQIEDGEKKSD</sequence>
<dbReference type="GO" id="GO:0006886">
    <property type="term" value="P:intracellular protein transport"/>
    <property type="evidence" value="ECO:0007669"/>
    <property type="project" value="UniProtKB-ARBA"/>
</dbReference>
<evidence type="ECO:0000256" key="1">
    <source>
        <dbReference type="ARBA" id="ARBA00004581"/>
    </source>
</evidence>
<dbReference type="InterPro" id="IPR006312">
    <property type="entry name" value="TatA/E"/>
</dbReference>
<dbReference type="PRINTS" id="PR01506">
    <property type="entry name" value="TATBPROTEIN"/>
</dbReference>
<keyword evidence="5" id="KW-1133">Transmembrane helix</keyword>
<evidence type="ECO:0000256" key="2">
    <source>
        <dbReference type="ARBA" id="ARBA00022448"/>
    </source>
</evidence>
<keyword evidence="3" id="KW-0812">Transmembrane</keyword>
<feature type="compositionally biased region" description="Low complexity" evidence="9">
    <location>
        <begin position="22"/>
        <end position="33"/>
    </location>
</feature>
<evidence type="ECO:0000256" key="8">
    <source>
        <dbReference type="ARBA" id="ARBA00025340"/>
    </source>
</evidence>
<keyword evidence="4" id="KW-0653">Protein transport</keyword>
<evidence type="ECO:0000313" key="10">
    <source>
        <dbReference type="EMBL" id="CAD8520381.1"/>
    </source>
</evidence>
<dbReference type="Gene3D" id="1.20.5.3310">
    <property type="match status" value="1"/>
</dbReference>
<dbReference type="InterPro" id="IPR003369">
    <property type="entry name" value="TatA/B/E"/>
</dbReference>
<dbReference type="PANTHER" id="PTHR33162:SF1">
    <property type="entry name" value="SEC-INDEPENDENT PROTEIN TRANSLOCASE PROTEIN TATA, CHLOROPLASTIC"/>
    <property type="match status" value="1"/>
</dbReference>
<dbReference type="NCBIfam" id="NF011429">
    <property type="entry name" value="PRK14857.1"/>
    <property type="match status" value="1"/>
</dbReference>
<feature type="compositionally biased region" description="Basic and acidic residues" evidence="9">
    <location>
        <begin position="120"/>
        <end position="144"/>
    </location>
</feature>
<evidence type="ECO:0008006" key="11">
    <source>
        <dbReference type="Google" id="ProtNLM"/>
    </source>
</evidence>
<dbReference type="GO" id="GO:0043953">
    <property type="term" value="P:protein transport by the Tat complex"/>
    <property type="evidence" value="ECO:0007669"/>
    <property type="project" value="InterPro"/>
</dbReference>
<keyword evidence="7" id="KW-0472">Membrane</keyword>
<dbReference type="NCBIfam" id="NF011430">
    <property type="entry name" value="PRK14861.1"/>
    <property type="match status" value="1"/>
</dbReference>
<feature type="region of interest" description="Disordered" evidence="9">
    <location>
        <begin position="118"/>
        <end position="144"/>
    </location>
</feature>
<evidence type="ECO:0000256" key="3">
    <source>
        <dbReference type="ARBA" id="ARBA00022692"/>
    </source>
</evidence>
<dbReference type="EMBL" id="HBEQ01009708">
    <property type="protein sequence ID" value="CAD8520381.1"/>
    <property type="molecule type" value="Transcribed_RNA"/>
</dbReference>
<protein>
    <recommendedName>
        <fullName evidence="11">Twin arginine targeting family</fullName>
    </recommendedName>
</protein>